<dbReference type="SMART" id="SM00316">
    <property type="entry name" value="S1"/>
    <property type="match status" value="1"/>
</dbReference>
<feature type="compositionally biased region" description="Basic and acidic residues" evidence="6">
    <location>
        <begin position="1075"/>
        <end position="1085"/>
    </location>
</feature>
<dbReference type="GO" id="GO:0008995">
    <property type="term" value="F:ribonuclease E activity"/>
    <property type="evidence" value="ECO:0007669"/>
    <property type="project" value="UniProtKB-EC"/>
</dbReference>
<dbReference type="EC" id="3.1.26.12" evidence="8"/>
<feature type="compositionally biased region" description="Polar residues" evidence="6">
    <location>
        <begin position="1131"/>
        <end position="1150"/>
    </location>
</feature>
<feature type="compositionally biased region" description="Low complexity" evidence="6">
    <location>
        <begin position="137"/>
        <end position="147"/>
    </location>
</feature>
<proteinExistence type="predicted"/>
<comment type="cofactor">
    <cofactor evidence="1">
        <name>Mg(2+)</name>
        <dbReference type="ChEBI" id="CHEBI:18420"/>
    </cofactor>
</comment>
<evidence type="ECO:0000259" key="7">
    <source>
        <dbReference type="PROSITE" id="PS50126"/>
    </source>
</evidence>
<feature type="compositionally biased region" description="Basic residues" evidence="6">
    <location>
        <begin position="1005"/>
        <end position="1015"/>
    </location>
</feature>
<feature type="compositionally biased region" description="Low complexity" evidence="6">
    <location>
        <begin position="287"/>
        <end position="298"/>
    </location>
</feature>
<evidence type="ECO:0000256" key="3">
    <source>
        <dbReference type="ARBA" id="ARBA00022801"/>
    </source>
</evidence>
<feature type="region of interest" description="Disordered" evidence="6">
    <location>
        <begin position="918"/>
        <end position="1286"/>
    </location>
</feature>
<gene>
    <name evidence="8" type="primary">rne</name>
    <name evidence="8" type="ORF">NCTC934_01762</name>
</gene>
<feature type="compositionally biased region" description="Basic residues" evidence="6">
    <location>
        <begin position="1231"/>
        <end position="1240"/>
    </location>
</feature>
<dbReference type="PROSITE" id="PS50126">
    <property type="entry name" value="S1"/>
    <property type="match status" value="1"/>
</dbReference>
<dbReference type="InterPro" id="IPR006847">
    <property type="entry name" value="IF2_N"/>
</dbReference>
<dbReference type="InterPro" id="IPR003029">
    <property type="entry name" value="S1_domain"/>
</dbReference>
<feature type="domain" description="S1 motif" evidence="7">
    <location>
        <begin position="441"/>
        <end position="518"/>
    </location>
</feature>
<feature type="region of interest" description="Disordered" evidence="6">
    <location>
        <begin position="828"/>
        <end position="906"/>
    </location>
</feature>
<feature type="compositionally biased region" description="Polar residues" evidence="6">
    <location>
        <begin position="1259"/>
        <end position="1268"/>
    </location>
</feature>
<dbReference type="Gene3D" id="2.40.50.140">
    <property type="entry name" value="Nucleic acid-binding proteins"/>
    <property type="match status" value="1"/>
</dbReference>
<feature type="compositionally biased region" description="Basic residues" evidence="6">
    <location>
        <begin position="1274"/>
        <end position="1286"/>
    </location>
</feature>
<evidence type="ECO:0000313" key="9">
    <source>
        <dbReference type="Proteomes" id="UP000280707"/>
    </source>
</evidence>
<dbReference type="Pfam" id="PF04760">
    <property type="entry name" value="IF2_N"/>
    <property type="match status" value="1"/>
</dbReference>
<accession>A0ABY6TF51</accession>
<feature type="region of interest" description="Disordered" evidence="6">
    <location>
        <begin position="78"/>
        <end position="236"/>
    </location>
</feature>
<dbReference type="Pfam" id="PF10150">
    <property type="entry name" value="RNase_E_G"/>
    <property type="match status" value="1"/>
</dbReference>
<dbReference type="SUPFAM" id="SSF50249">
    <property type="entry name" value="Nucleic acid-binding proteins"/>
    <property type="match status" value="1"/>
</dbReference>
<feature type="compositionally biased region" description="Acidic residues" evidence="6">
    <location>
        <begin position="299"/>
        <end position="310"/>
    </location>
</feature>
<feature type="compositionally biased region" description="Low complexity" evidence="6">
    <location>
        <begin position="967"/>
        <end position="978"/>
    </location>
</feature>
<feature type="compositionally biased region" description="Low complexity" evidence="6">
    <location>
        <begin position="1107"/>
        <end position="1117"/>
    </location>
</feature>
<feature type="compositionally biased region" description="Basic and acidic residues" evidence="6">
    <location>
        <begin position="925"/>
        <end position="951"/>
    </location>
</feature>
<evidence type="ECO:0000256" key="6">
    <source>
        <dbReference type="SAM" id="MobiDB-lite"/>
    </source>
</evidence>
<dbReference type="Proteomes" id="UP000280707">
    <property type="component" value="Chromosome"/>
</dbReference>
<dbReference type="CDD" id="cd04453">
    <property type="entry name" value="S1_RNase_E"/>
    <property type="match status" value="1"/>
</dbReference>
<keyword evidence="5" id="KW-0694">RNA-binding</keyword>
<evidence type="ECO:0000256" key="2">
    <source>
        <dbReference type="ARBA" id="ARBA00022723"/>
    </source>
</evidence>
<evidence type="ECO:0000256" key="4">
    <source>
        <dbReference type="ARBA" id="ARBA00022842"/>
    </source>
</evidence>
<dbReference type="Gene3D" id="1.10.10.2480">
    <property type="match status" value="1"/>
</dbReference>
<keyword evidence="3 8" id="KW-0378">Hydrolase</keyword>
<keyword evidence="2" id="KW-0479">Metal-binding</keyword>
<protein>
    <submittedName>
        <fullName evidence="8">Ribonuclease E</fullName>
        <ecNumber evidence="8">3.1.26.12</ecNumber>
    </submittedName>
</protein>
<feature type="compositionally biased region" description="Basic and acidic residues" evidence="6">
    <location>
        <begin position="1152"/>
        <end position="1170"/>
    </location>
</feature>
<feature type="compositionally biased region" description="Basic residues" evidence="6">
    <location>
        <begin position="1118"/>
        <end position="1129"/>
    </location>
</feature>
<dbReference type="InterPro" id="IPR012340">
    <property type="entry name" value="NA-bd_OB-fold"/>
</dbReference>
<dbReference type="EMBL" id="LR134408">
    <property type="protein sequence ID" value="VEH73461.1"/>
    <property type="molecule type" value="Genomic_DNA"/>
</dbReference>
<dbReference type="PANTHER" id="PTHR30001">
    <property type="entry name" value="RIBONUCLEASE"/>
    <property type="match status" value="1"/>
</dbReference>
<feature type="compositionally biased region" description="Basic residues" evidence="6">
    <location>
        <begin position="106"/>
        <end position="119"/>
    </location>
</feature>
<name>A0ABY6TF51_9CORY</name>
<feature type="compositionally biased region" description="Basic and acidic residues" evidence="6">
    <location>
        <begin position="339"/>
        <end position="357"/>
    </location>
</feature>
<feature type="compositionally biased region" description="Basic residues" evidence="6">
    <location>
        <begin position="834"/>
        <end position="846"/>
    </location>
</feature>
<keyword evidence="9" id="KW-1185">Reference proteome</keyword>
<evidence type="ECO:0000256" key="1">
    <source>
        <dbReference type="ARBA" id="ARBA00001946"/>
    </source>
</evidence>
<dbReference type="InterPro" id="IPR019307">
    <property type="entry name" value="RNA-bd_AU-1/RNase_E/G"/>
</dbReference>
<dbReference type="NCBIfam" id="TIGR00757">
    <property type="entry name" value="RNaseEG"/>
    <property type="match status" value="1"/>
</dbReference>
<feature type="compositionally biased region" description="Basic residues" evidence="6">
    <location>
        <begin position="322"/>
        <end position="331"/>
    </location>
</feature>
<dbReference type="InterPro" id="IPR004659">
    <property type="entry name" value="RNase_E/G"/>
</dbReference>
<keyword evidence="4" id="KW-0460">Magnesium</keyword>
<feature type="compositionally biased region" description="Acidic residues" evidence="6">
    <location>
        <begin position="276"/>
        <end position="286"/>
    </location>
</feature>
<sequence>MAAQNSQETTENLQAAAALAQRIDPSELKDKTRVYALAKKLGLSSRQLVAQLKDMGLNKTAQSSITRAEAGDLFAALARHEGGSDAEQPAIADENPAEAKPEGKAKTTKRARRTRKATKKAAPAAKEKPARADAAEADSAPAETTAADAEEEKNLRYRVRKNVDNEISQIEEKVDASLVKSALPDVKQAPDRLPDPEPANAPARAEDDAPADADAAGTSEATGTVDPAKLHEVLAEAGEDFDDDYYAPRIVPRAETDDDSAAYDFAPLFMPPQQQETEELGEDEAADMAAIAEAADAADPAEDAEADEAEAGNKAARGGSDKRRRGRRGTSRGRGGNENSKKDAADKEPELIDEPKAIRGSTRIEAQKRRRAELREKGRERQHIVSQAEFLARREAVERTMVVRDKQREDGAGVVTQVGVLEDDLLVEHFVTTESQASLIGNIYLGRVQNVLPSMEAAFVDIGQGRNGVLYAGEIDWRKTKLHGRSRKVENTLKSGDQILVQVAKDPIGHKGARLTTRISLAGRYLVYVPGGRSAGISRKLPAPERKRLKDILGRVVPGDGGAIIRTAAENVPEEAIATDVQRLHNRWEDISAQAKKEKSSKGAKPVTLYEEPNMLIKVVRDLFNEDFHRLIVDGKRSFNTVNAYVESMAPDLADRVVRYKPKDRGGQDAFAAYRIDEQLHKALSRKVWLPSGGTLVIDRTEAMTVIDVNTGKFTGSGGNLEETVTRNNLEAAEEIVRQMRLRDLGGMIVVDFIDMVLPENQDLVLRRLKEALGRDRTRHQVSEVTSLGLVQMTRKRLGTGLVETFSTDCEHCHGRGIIIHEYPVDEAEDNHSGHHSHGSSKNHKKPEHDPQQHPAAVAMHEHDDEDERAEKKSQKGRKGRRNATSQPQKYQKTDAPLYGNEDEQSPSLEELVANVVVDDEAGDSEQKDSQKRADDRSRGHRDDRGRGEGKQKKRRRAQKKSEVSEIEAIAYAAADNAAESDEVQEFNSYVPDGQEAPAKENKRTQRGKKPRRATRTSPASRRAQEQPNKRQQAAEGKAEEKKAVAAGSSEKTYEEAVAEFEASPRRKRRTRGNSRSDNRPRPEDFAQPQQAESAESSDEARRDDAAQQGGEQQQSRGKARGRGRRRSVRTQPNSRRANVQASHRANAQEAQHGDKRKNSSRTAEQRHENISGGKKNSPAQGGRRGKRRVVRTNPRDKATSHNAGDPAATPVQGEKDSQKARAPQTETKVIRRGKKRAVKKTGAPAAAARQERAGEKASTNAPETPQTGAKDAGRRRRRVARRATS</sequence>
<evidence type="ECO:0000256" key="5">
    <source>
        <dbReference type="ARBA" id="ARBA00022884"/>
    </source>
</evidence>
<feature type="compositionally biased region" description="Basic and acidic residues" evidence="6">
    <location>
        <begin position="125"/>
        <end position="134"/>
    </location>
</feature>
<dbReference type="PANTHER" id="PTHR30001:SF0">
    <property type="entry name" value="RIBONUCLEASE G"/>
    <property type="match status" value="1"/>
</dbReference>
<dbReference type="RefSeq" id="WP_126319623.1">
    <property type="nucleotide sequence ID" value="NZ_LR134408.1"/>
</dbReference>
<reference evidence="8 9" key="1">
    <citation type="submission" date="2018-12" db="EMBL/GenBank/DDBJ databases">
        <authorList>
            <consortium name="Pathogen Informatics"/>
        </authorList>
    </citation>
    <scope>NUCLEOTIDE SEQUENCE [LARGE SCALE GENOMIC DNA]</scope>
    <source>
        <strain evidence="8 9">NCTC934</strain>
    </source>
</reference>
<organism evidence="8 9">
    <name type="scientific">Corynebacterium segmentosum</name>
    <dbReference type="NCBI Taxonomy" id="43990"/>
    <lineage>
        <taxon>Bacteria</taxon>
        <taxon>Bacillati</taxon>
        <taxon>Actinomycetota</taxon>
        <taxon>Actinomycetes</taxon>
        <taxon>Mycobacteriales</taxon>
        <taxon>Corynebacteriaceae</taxon>
        <taxon>Corynebacterium</taxon>
    </lineage>
</organism>
<evidence type="ECO:0000313" key="8">
    <source>
        <dbReference type="EMBL" id="VEH73461.1"/>
    </source>
</evidence>
<feature type="region of interest" description="Disordered" evidence="6">
    <location>
        <begin position="271"/>
        <end position="380"/>
    </location>
</feature>